<protein>
    <submittedName>
        <fullName evidence="2">Uncharacterized protein</fullName>
    </submittedName>
</protein>
<keyword evidence="3" id="KW-1185">Reference proteome</keyword>
<evidence type="ECO:0000313" key="2">
    <source>
        <dbReference type="EMBL" id="KAF8792824.1"/>
    </source>
</evidence>
<name>A0A8T0FNS0_ARGBR</name>
<gene>
    <name evidence="2" type="ORF">HNY73_004377</name>
</gene>
<reference evidence="2" key="1">
    <citation type="journal article" date="2020" name="bioRxiv">
        <title>Chromosome-level reference genome of the European wasp spider Argiope bruennichi: a resource for studies on range expansion and evolutionary adaptation.</title>
        <authorList>
            <person name="Sheffer M.M."/>
            <person name="Hoppe A."/>
            <person name="Krehenwinkel H."/>
            <person name="Uhl G."/>
            <person name="Kuss A.W."/>
            <person name="Jensen L."/>
            <person name="Jensen C."/>
            <person name="Gillespie R.G."/>
            <person name="Hoff K.J."/>
            <person name="Prost S."/>
        </authorList>
    </citation>
    <scope>NUCLEOTIDE SEQUENCE</scope>
</reference>
<accession>A0A8T0FNS0</accession>
<evidence type="ECO:0000256" key="1">
    <source>
        <dbReference type="SAM" id="MobiDB-lite"/>
    </source>
</evidence>
<reference evidence="2" key="2">
    <citation type="submission" date="2020-06" db="EMBL/GenBank/DDBJ databases">
        <authorList>
            <person name="Sheffer M."/>
        </authorList>
    </citation>
    <scope>NUCLEOTIDE SEQUENCE</scope>
</reference>
<evidence type="ECO:0000313" key="3">
    <source>
        <dbReference type="Proteomes" id="UP000807504"/>
    </source>
</evidence>
<sequence length="98" mass="11047">MLPGGKGKQHTKSSSGHPTRIFNPTPGLLIQVGRRNVLVVIVEADLFQFIRRQRDYCVHLPRALTRAVGRPLNIQIKTSRPLLNVAWSATNIHYLVIQ</sequence>
<organism evidence="2 3">
    <name type="scientific">Argiope bruennichi</name>
    <name type="common">Wasp spider</name>
    <name type="synonym">Aranea bruennichi</name>
    <dbReference type="NCBI Taxonomy" id="94029"/>
    <lineage>
        <taxon>Eukaryota</taxon>
        <taxon>Metazoa</taxon>
        <taxon>Ecdysozoa</taxon>
        <taxon>Arthropoda</taxon>
        <taxon>Chelicerata</taxon>
        <taxon>Arachnida</taxon>
        <taxon>Araneae</taxon>
        <taxon>Araneomorphae</taxon>
        <taxon>Entelegynae</taxon>
        <taxon>Araneoidea</taxon>
        <taxon>Araneidae</taxon>
        <taxon>Argiope</taxon>
    </lineage>
</organism>
<dbReference type="AlphaFoldDB" id="A0A8T0FNS0"/>
<feature type="region of interest" description="Disordered" evidence="1">
    <location>
        <begin position="1"/>
        <end position="22"/>
    </location>
</feature>
<proteinExistence type="predicted"/>
<comment type="caution">
    <text evidence="2">The sequence shown here is derived from an EMBL/GenBank/DDBJ whole genome shotgun (WGS) entry which is preliminary data.</text>
</comment>
<dbReference type="Proteomes" id="UP000807504">
    <property type="component" value="Unassembled WGS sequence"/>
</dbReference>
<dbReference type="EMBL" id="JABXBU010000003">
    <property type="protein sequence ID" value="KAF8792824.1"/>
    <property type="molecule type" value="Genomic_DNA"/>
</dbReference>